<dbReference type="AlphaFoldDB" id="A0A8S9KN33"/>
<feature type="compositionally biased region" description="Pro residues" evidence="2">
    <location>
        <begin position="355"/>
        <end position="372"/>
    </location>
</feature>
<dbReference type="EMBL" id="QGKW02000717">
    <property type="protein sequence ID" value="KAF2596284.1"/>
    <property type="molecule type" value="Genomic_DNA"/>
</dbReference>
<proteinExistence type="predicted"/>
<organism evidence="4 5">
    <name type="scientific">Brassica cretica</name>
    <name type="common">Mustard</name>
    <dbReference type="NCBI Taxonomy" id="69181"/>
    <lineage>
        <taxon>Eukaryota</taxon>
        <taxon>Viridiplantae</taxon>
        <taxon>Streptophyta</taxon>
        <taxon>Embryophyta</taxon>
        <taxon>Tracheophyta</taxon>
        <taxon>Spermatophyta</taxon>
        <taxon>Magnoliopsida</taxon>
        <taxon>eudicotyledons</taxon>
        <taxon>Gunneridae</taxon>
        <taxon>Pentapetalae</taxon>
        <taxon>rosids</taxon>
        <taxon>malvids</taxon>
        <taxon>Brassicales</taxon>
        <taxon>Brassicaceae</taxon>
        <taxon>Brassiceae</taxon>
        <taxon>Brassica</taxon>
    </lineage>
</organism>
<feature type="compositionally biased region" description="Polar residues" evidence="2">
    <location>
        <begin position="295"/>
        <end position="306"/>
    </location>
</feature>
<sequence length="588" mass="63642">MDLRFHCSNFCSHFHEMIAKIANLGFLASRFSDLVDVCREWGRSPGLFRVGAGVISSRFYPNVFPCVLPDRSEGVAKFSLLPRTRVVPRGRTALVLAVRFLTCLARELMALSRSGDFFSKLENIFWTSLNAAVLTLTAVTFAAEWQAAMIPGSLILLEVVCGFLTGIGSYEEEIISVDSIAEEYTRLMDASMEVANVDDIEVDTLEVTLRRETLKSFGRKERPTSGSILLSLQQPWVDHQGTSTVSFPVIYDRGVTKVMPPRQAHRGGHYLPTPISSSSDSSPPSTPAPLPTPSFEATPSGSSFETDPSEGSYDQTLVHIPLSPDPYFMDIEMDVVHDSPVHGDHPAAPASPAAHIPPAPAAPIPAAQPQPAPTDPAMIALLELMAEMVNLQYQALNAQREAHLEFHRLADLVERAVNVEEAIAAERASSSNAAQPRRPSVPSQPQPHSAMQRGRGGTAFRGGRSGGSRPRTLTCFTCGQLGHVRRDCPTVGQFQPAVPSHITCFTCGERGHYATSCPRTHLAQPVVSSARPARPVNPPLPLPPAKRQATAGRAYALELPGPSGPPQGPISGLFSYPIECCIIFFNDS</sequence>
<dbReference type="InterPro" id="IPR001878">
    <property type="entry name" value="Znf_CCHC"/>
</dbReference>
<dbReference type="Pfam" id="PF00098">
    <property type="entry name" value="zf-CCHC"/>
    <property type="match status" value="2"/>
</dbReference>
<keyword evidence="1" id="KW-0862">Zinc</keyword>
<feature type="domain" description="CCHC-type" evidence="3">
    <location>
        <begin position="504"/>
        <end position="519"/>
    </location>
</feature>
<dbReference type="InterPro" id="IPR051714">
    <property type="entry name" value="Znf_CCHC_NABP"/>
</dbReference>
<dbReference type="SMART" id="SM00343">
    <property type="entry name" value="ZnF_C2HC"/>
    <property type="match status" value="2"/>
</dbReference>
<dbReference type="GO" id="GO:0008270">
    <property type="term" value="F:zinc ion binding"/>
    <property type="evidence" value="ECO:0007669"/>
    <property type="project" value="UniProtKB-KW"/>
</dbReference>
<feature type="compositionally biased region" description="Gly residues" evidence="2">
    <location>
        <begin position="454"/>
        <end position="466"/>
    </location>
</feature>
<dbReference type="Gene3D" id="4.10.60.10">
    <property type="entry name" value="Zinc finger, CCHC-type"/>
    <property type="match status" value="1"/>
</dbReference>
<dbReference type="SUPFAM" id="SSF57756">
    <property type="entry name" value="Retrovirus zinc finger-like domains"/>
    <property type="match status" value="1"/>
</dbReference>
<evidence type="ECO:0000259" key="3">
    <source>
        <dbReference type="PROSITE" id="PS50158"/>
    </source>
</evidence>
<dbReference type="PANTHER" id="PTHR23002">
    <property type="entry name" value="ZINC FINGER CCHC DOMAIN CONTAINING PROTEIN"/>
    <property type="match status" value="1"/>
</dbReference>
<evidence type="ECO:0000313" key="4">
    <source>
        <dbReference type="EMBL" id="KAF2596284.1"/>
    </source>
</evidence>
<evidence type="ECO:0000256" key="1">
    <source>
        <dbReference type="PROSITE-ProRule" id="PRU00047"/>
    </source>
</evidence>
<evidence type="ECO:0000256" key="2">
    <source>
        <dbReference type="SAM" id="MobiDB-lite"/>
    </source>
</evidence>
<dbReference type="PROSITE" id="PS50158">
    <property type="entry name" value="ZF_CCHC"/>
    <property type="match status" value="2"/>
</dbReference>
<feature type="domain" description="CCHC-type" evidence="3">
    <location>
        <begin position="475"/>
        <end position="489"/>
    </location>
</feature>
<keyword evidence="1" id="KW-0479">Metal-binding</keyword>
<name>A0A8S9KN33_BRACR</name>
<dbReference type="GO" id="GO:0003676">
    <property type="term" value="F:nucleic acid binding"/>
    <property type="evidence" value="ECO:0007669"/>
    <property type="project" value="InterPro"/>
</dbReference>
<dbReference type="InterPro" id="IPR036875">
    <property type="entry name" value="Znf_CCHC_sf"/>
</dbReference>
<feature type="region of interest" description="Disordered" evidence="2">
    <location>
        <begin position="258"/>
        <end position="317"/>
    </location>
</feature>
<feature type="region of interest" description="Disordered" evidence="2">
    <location>
        <begin position="426"/>
        <end position="468"/>
    </location>
</feature>
<protein>
    <recommendedName>
        <fullName evidence="3">CCHC-type domain-containing protein</fullName>
    </recommendedName>
</protein>
<reference evidence="4" key="1">
    <citation type="submission" date="2019-12" db="EMBL/GenBank/DDBJ databases">
        <title>Genome sequencing and annotation of Brassica cretica.</title>
        <authorList>
            <person name="Studholme D.J."/>
            <person name="Sarris P.F."/>
        </authorList>
    </citation>
    <scope>NUCLEOTIDE SEQUENCE</scope>
    <source>
        <strain evidence="4">PFS-001/15</strain>
        <tissue evidence="4">Leaf</tissue>
    </source>
</reference>
<accession>A0A8S9KN33</accession>
<comment type="caution">
    <text evidence="4">The sequence shown here is derived from an EMBL/GenBank/DDBJ whole genome shotgun (WGS) entry which is preliminary data.</text>
</comment>
<feature type="compositionally biased region" description="Low complexity" evidence="2">
    <location>
        <begin position="272"/>
        <end position="283"/>
    </location>
</feature>
<dbReference type="Proteomes" id="UP000712281">
    <property type="component" value="Unassembled WGS sequence"/>
</dbReference>
<feature type="region of interest" description="Disordered" evidence="2">
    <location>
        <begin position="338"/>
        <end position="372"/>
    </location>
</feature>
<evidence type="ECO:0000313" key="5">
    <source>
        <dbReference type="Proteomes" id="UP000712281"/>
    </source>
</evidence>
<keyword evidence="1" id="KW-0863">Zinc-finger</keyword>
<gene>
    <name evidence="4" type="ORF">F2Q68_00010448</name>
</gene>
<feature type="compositionally biased region" description="Low complexity" evidence="2">
    <location>
        <begin position="426"/>
        <end position="447"/>
    </location>
</feature>